<organism evidence="6 7">
    <name type="scientific">Schaalia canis</name>
    <dbReference type="NCBI Taxonomy" id="100469"/>
    <lineage>
        <taxon>Bacteria</taxon>
        <taxon>Bacillati</taxon>
        <taxon>Actinomycetota</taxon>
        <taxon>Actinomycetes</taxon>
        <taxon>Actinomycetales</taxon>
        <taxon>Actinomycetaceae</taxon>
        <taxon>Schaalia</taxon>
    </lineage>
</organism>
<dbReference type="RefSeq" id="WP_124869162.1">
    <property type="nucleotide sequence ID" value="NZ_RQZF01000003.1"/>
</dbReference>
<dbReference type="GO" id="GO:0034599">
    <property type="term" value="P:cellular response to oxidative stress"/>
    <property type="evidence" value="ECO:0007669"/>
    <property type="project" value="TreeGrafter"/>
</dbReference>
<evidence type="ECO:0000313" key="6">
    <source>
        <dbReference type="EMBL" id="RRC95518.1"/>
    </source>
</evidence>
<keyword evidence="7" id="KW-1185">Reference proteome</keyword>
<evidence type="ECO:0000259" key="5">
    <source>
        <dbReference type="Pfam" id="PF01625"/>
    </source>
</evidence>
<feature type="domain" description="Peptide methionine sulphoxide reductase MsrA" evidence="5">
    <location>
        <begin position="36"/>
        <end position="191"/>
    </location>
</feature>
<evidence type="ECO:0000256" key="1">
    <source>
        <dbReference type="ARBA" id="ARBA00023002"/>
    </source>
</evidence>
<dbReference type="InterPro" id="IPR002569">
    <property type="entry name" value="Met_Sox_Rdtase_MsrA_dom"/>
</dbReference>
<comment type="caution">
    <text evidence="6">The sequence shown here is derived from an EMBL/GenBank/DDBJ whole genome shotgun (WGS) entry which is preliminary data.</text>
</comment>
<dbReference type="Proteomes" id="UP000280444">
    <property type="component" value="Unassembled WGS sequence"/>
</dbReference>
<dbReference type="GO" id="GO:0005737">
    <property type="term" value="C:cytoplasm"/>
    <property type="evidence" value="ECO:0007669"/>
    <property type="project" value="TreeGrafter"/>
</dbReference>
<dbReference type="SUPFAM" id="SSF55068">
    <property type="entry name" value="Peptide methionine sulfoxide reductase"/>
    <property type="match status" value="1"/>
</dbReference>
<evidence type="ECO:0000256" key="3">
    <source>
        <dbReference type="ARBA" id="ARBA00048782"/>
    </source>
</evidence>
<gene>
    <name evidence="4 6" type="primary">msrA</name>
    <name evidence="6" type="ORF">EII11_04385</name>
</gene>
<proteinExistence type="inferred from homology"/>
<dbReference type="GO" id="GO:0033744">
    <property type="term" value="F:L-methionine:thioredoxin-disulfide S-oxidoreductase activity"/>
    <property type="evidence" value="ECO:0007669"/>
    <property type="project" value="RHEA"/>
</dbReference>
<protein>
    <recommendedName>
        <fullName evidence="4">Peptide methionine sulfoxide reductase MsrA</fullName>
        <shortName evidence="4">Protein-methionine-S-oxide reductase</shortName>
        <ecNumber evidence="4">1.8.4.11</ecNumber>
    </recommendedName>
    <alternativeName>
        <fullName evidence="4">Peptide-methionine (S)-S-oxide reductase</fullName>
        <shortName evidence="4">Peptide Met(O) reductase</shortName>
    </alternativeName>
</protein>
<dbReference type="GO" id="GO:0008113">
    <property type="term" value="F:peptide-methionine (S)-S-oxide reductase activity"/>
    <property type="evidence" value="ECO:0007669"/>
    <property type="project" value="UniProtKB-UniRule"/>
</dbReference>
<dbReference type="OrthoDB" id="4174719at2"/>
<evidence type="ECO:0000256" key="2">
    <source>
        <dbReference type="ARBA" id="ARBA00047806"/>
    </source>
</evidence>
<dbReference type="NCBIfam" id="TIGR00401">
    <property type="entry name" value="msrA"/>
    <property type="match status" value="1"/>
</dbReference>
<accession>A0A3P1SEE3</accession>
<dbReference type="Gene3D" id="3.30.1060.10">
    <property type="entry name" value="Peptide methionine sulphoxide reductase MsrA"/>
    <property type="match status" value="1"/>
</dbReference>
<dbReference type="InterPro" id="IPR036509">
    <property type="entry name" value="Met_Sox_Rdtase_MsrA_sf"/>
</dbReference>
<name>A0A3P1SEE3_9ACTO</name>
<comment type="function">
    <text evidence="4">Has an important function as a repair enzyme for proteins that have been inactivated by oxidation. Catalyzes the reversible oxidation-reduction of methionine sulfoxide in proteins to methionine.</text>
</comment>
<evidence type="ECO:0000256" key="4">
    <source>
        <dbReference type="HAMAP-Rule" id="MF_01401"/>
    </source>
</evidence>
<dbReference type="HAMAP" id="MF_01401">
    <property type="entry name" value="MsrA"/>
    <property type="match status" value="1"/>
</dbReference>
<dbReference type="PANTHER" id="PTHR42799:SF2">
    <property type="entry name" value="MITOCHONDRIAL PEPTIDE METHIONINE SULFOXIDE REDUCTASE"/>
    <property type="match status" value="1"/>
</dbReference>
<dbReference type="Pfam" id="PF01625">
    <property type="entry name" value="PMSR"/>
    <property type="match status" value="1"/>
</dbReference>
<comment type="similarity">
    <text evidence="4">Belongs to the MsrA Met sulfoxide reductase family.</text>
</comment>
<keyword evidence="1 4" id="KW-0560">Oxidoreductase</keyword>
<dbReference type="EC" id="1.8.4.11" evidence="4"/>
<dbReference type="AlphaFoldDB" id="A0A3P1SEE3"/>
<sequence length="205" mass="22459">MFNLHNVLQPRSGDPRLHVVLGAPIDAEPQEGEEVIFFAAGCFWGVEKIFWSTPGVVTTATGYMGGHTPTPSYREVCTKTTGHAETVRVVFDTSRTSAAELIALFFEIHDPTQGDRQGNDIGPQYRSAIWTTTPEQYEVAAATLTAYQERLAQEGFPPITTGLADAEGVTFWEAEDYHQGYLFKNPDGYQCHSRTGVACPVVKGA</sequence>
<comment type="catalytic activity">
    <reaction evidence="3 4">
        <text>[thioredoxin]-disulfide + L-methionine + H2O = L-methionine (S)-S-oxide + [thioredoxin]-dithiol</text>
        <dbReference type="Rhea" id="RHEA:19993"/>
        <dbReference type="Rhea" id="RHEA-COMP:10698"/>
        <dbReference type="Rhea" id="RHEA-COMP:10700"/>
        <dbReference type="ChEBI" id="CHEBI:15377"/>
        <dbReference type="ChEBI" id="CHEBI:29950"/>
        <dbReference type="ChEBI" id="CHEBI:50058"/>
        <dbReference type="ChEBI" id="CHEBI:57844"/>
        <dbReference type="ChEBI" id="CHEBI:58772"/>
        <dbReference type="EC" id="1.8.4.11"/>
    </reaction>
</comment>
<dbReference type="InterPro" id="IPR050162">
    <property type="entry name" value="MsrA_MetSO_reductase"/>
</dbReference>
<reference evidence="6 7" key="1">
    <citation type="submission" date="2018-11" db="EMBL/GenBank/DDBJ databases">
        <title>Genomes From Bacteria Associated with the Canine Oral Cavity: a Test Case for Automated Genome-Based Taxonomic Assignment.</title>
        <authorList>
            <person name="Coil D.A."/>
            <person name="Jospin G."/>
            <person name="Darling A.E."/>
            <person name="Wallis C."/>
            <person name="Davis I.J."/>
            <person name="Harris S."/>
            <person name="Eisen J.A."/>
            <person name="Holcombe L.J."/>
            <person name="O'Flynn C."/>
        </authorList>
    </citation>
    <scope>NUCLEOTIDE SEQUENCE [LARGE SCALE GENOMIC DNA]</scope>
    <source>
        <strain evidence="6 7">OH770</strain>
    </source>
</reference>
<feature type="active site" evidence="4">
    <location>
        <position position="42"/>
    </location>
</feature>
<evidence type="ECO:0000313" key="7">
    <source>
        <dbReference type="Proteomes" id="UP000280444"/>
    </source>
</evidence>
<comment type="catalytic activity">
    <reaction evidence="2 4">
        <text>L-methionyl-[protein] + [thioredoxin]-disulfide + H2O = L-methionyl-(S)-S-oxide-[protein] + [thioredoxin]-dithiol</text>
        <dbReference type="Rhea" id="RHEA:14217"/>
        <dbReference type="Rhea" id="RHEA-COMP:10698"/>
        <dbReference type="Rhea" id="RHEA-COMP:10700"/>
        <dbReference type="Rhea" id="RHEA-COMP:12313"/>
        <dbReference type="Rhea" id="RHEA-COMP:12315"/>
        <dbReference type="ChEBI" id="CHEBI:15377"/>
        <dbReference type="ChEBI" id="CHEBI:16044"/>
        <dbReference type="ChEBI" id="CHEBI:29950"/>
        <dbReference type="ChEBI" id="CHEBI:44120"/>
        <dbReference type="ChEBI" id="CHEBI:50058"/>
        <dbReference type="EC" id="1.8.4.11"/>
    </reaction>
</comment>
<dbReference type="EMBL" id="RQZF01000003">
    <property type="protein sequence ID" value="RRC95518.1"/>
    <property type="molecule type" value="Genomic_DNA"/>
</dbReference>
<dbReference type="PANTHER" id="PTHR42799">
    <property type="entry name" value="MITOCHONDRIAL PEPTIDE METHIONINE SULFOXIDE REDUCTASE"/>
    <property type="match status" value="1"/>
</dbReference>